<dbReference type="SUPFAM" id="SSF57850">
    <property type="entry name" value="RING/U-box"/>
    <property type="match status" value="2"/>
</dbReference>
<dbReference type="GO" id="GO:0007265">
    <property type="term" value="P:Ras protein signal transduction"/>
    <property type="evidence" value="ECO:0007669"/>
    <property type="project" value="TreeGrafter"/>
</dbReference>
<dbReference type="CDD" id="cd16457">
    <property type="entry name" value="RING-H2_BRAP2"/>
    <property type="match status" value="1"/>
</dbReference>
<evidence type="ECO:0000256" key="4">
    <source>
        <dbReference type="PROSITE-ProRule" id="PRU00502"/>
    </source>
</evidence>
<dbReference type="InterPro" id="IPR011422">
    <property type="entry name" value="BRAP2/ETP1_RRM"/>
</dbReference>
<gene>
    <name evidence="9" type="primary">TPHA0C04250</name>
    <name evidence="9" type="ordered locus">TPHA_0C04250</name>
</gene>
<dbReference type="OrthoDB" id="273556at2759"/>
<dbReference type="KEGG" id="tpf:TPHA_0C04250"/>
<accession>G8BQR3</accession>
<dbReference type="PROSITE" id="PS50089">
    <property type="entry name" value="ZF_RING_2"/>
    <property type="match status" value="1"/>
</dbReference>
<dbReference type="GO" id="GO:0043130">
    <property type="term" value="F:ubiquitin binding"/>
    <property type="evidence" value="ECO:0007669"/>
    <property type="project" value="EnsemblFungi"/>
</dbReference>
<dbReference type="Pfam" id="PF07576">
    <property type="entry name" value="BRAP2"/>
    <property type="match status" value="1"/>
</dbReference>
<evidence type="ECO:0000256" key="3">
    <source>
        <dbReference type="ARBA" id="ARBA00022833"/>
    </source>
</evidence>
<evidence type="ECO:0000259" key="8">
    <source>
        <dbReference type="PROSITE" id="PS50271"/>
    </source>
</evidence>
<evidence type="ECO:0000313" key="10">
    <source>
        <dbReference type="Proteomes" id="UP000005666"/>
    </source>
</evidence>
<dbReference type="Proteomes" id="UP000005666">
    <property type="component" value="Chromosome 3"/>
</dbReference>
<dbReference type="InterPro" id="IPR047243">
    <property type="entry name" value="RING-H2_BRAP2"/>
</dbReference>
<dbReference type="Pfam" id="PF13639">
    <property type="entry name" value="zf-RING_2"/>
    <property type="match status" value="1"/>
</dbReference>
<dbReference type="STRING" id="1071381.G8BQR3"/>
<dbReference type="PANTHER" id="PTHR24007:SF7">
    <property type="entry name" value="BRCA1-ASSOCIATED PROTEIN"/>
    <property type="match status" value="1"/>
</dbReference>
<evidence type="ECO:0008006" key="11">
    <source>
        <dbReference type="Google" id="ProtNLM"/>
    </source>
</evidence>
<dbReference type="InterPro" id="IPR001607">
    <property type="entry name" value="Znf_UBP"/>
</dbReference>
<evidence type="ECO:0000259" key="7">
    <source>
        <dbReference type="PROSITE" id="PS50089"/>
    </source>
</evidence>
<sequence length="556" mass="64690">MAYYSVIVDYTEDQSDLNVPVDFEFDWRFSQIYYKEAIVGEMSEQDKDSRPEDDLISSEYLGYGVIRLFKQKDNYEPGLELSRKIDDKDVIVIPGDDSMVCMLFVPSYFTLHELLHFYIGDDIINTKVSNIRMLKHYKKNANILGCNFMVLLKFKDPIYAKEFLNEFNGKKFSKMDPETCHIVAIKELVFKKTLFDKNMMKDTQLKDGIDDSSTLPYLLKDPFTSNLAIEENRDEIELPTCPVCLEKMDSLVTGLITIPCSHTFHCQCLDKWKNSKCPVCRHTNLNISRKLLIEQATSDWKCSVCDSVENLWMCLICGNVGCGRYNSKHAILHFEMTSHCFAMDMRTQRVWDYAGDNYVHRLVQNEVDGKLVEVGNIGSTLNTPSDRNKNENLVTNLMRNKEYHLEYVQVLISQLESQREYYELKLKDVSNKNNEEQQLQDLKDQLKSLKLQLSQNEQATKKELEANNMMLSGFQANLDKSEKFIDNLKQEKMKLEEENKNLQEQLQDLMFYLDTQNKFKDATEEEREGAVIIKQTGSTSTASKKKKNKKKKNRVL</sequence>
<reference evidence="9 10" key="1">
    <citation type="journal article" date="2011" name="Proc. Natl. Acad. Sci. U.S.A.">
        <title>Evolutionary erosion of yeast sex chromosomes by mating-type switching accidents.</title>
        <authorList>
            <person name="Gordon J.L."/>
            <person name="Armisen D."/>
            <person name="Proux-Wera E."/>
            <person name="Oheigeartaigh S.S."/>
            <person name="Byrne K.P."/>
            <person name="Wolfe K.H."/>
        </authorList>
    </citation>
    <scope>NUCLEOTIDE SEQUENCE [LARGE SCALE GENOMIC DNA]</scope>
    <source>
        <strain evidence="10">ATCC 24235 / CBS 4417 / NBRC 1672 / NRRL Y-8282 / UCD 70-5</strain>
    </source>
</reference>
<evidence type="ECO:0000256" key="1">
    <source>
        <dbReference type="ARBA" id="ARBA00022723"/>
    </source>
</evidence>
<feature type="region of interest" description="Disordered" evidence="6">
    <location>
        <begin position="524"/>
        <end position="556"/>
    </location>
</feature>
<dbReference type="PANTHER" id="PTHR24007">
    <property type="entry name" value="BRCA1-ASSOCIATED PROTEIN"/>
    <property type="match status" value="1"/>
</dbReference>
<dbReference type="GO" id="GO:0016567">
    <property type="term" value="P:protein ubiquitination"/>
    <property type="evidence" value="ECO:0007669"/>
    <property type="project" value="TreeGrafter"/>
</dbReference>
<dbReference type="HOGENOM" id="CLU_009969_0_1_1"/>
<keyword evidence="1" id="KW-0479">Metal-binding</keyword>
<dbReference type="AlphaFoldDB" id="G8BQR3"/>
<dbReference type="EMBL" id="HE612858">
    <property type="protein sequence ID" value="CCE62575.1"/>
    <property type="molecule type" value="Genomic_DNA"/>
</dbReference>
<dbReference type="GO" id="GO:0061630">
    <property type="term" value="F:ubiquitin protein ligase activity"/>
    <property type="evidence" value="ECO:0007669"/>
    <property type="project" value="TreeGrafter"/>
</dbReference>
<keyword evidence="2 4" id="KW-0863">Zinc-finger</keyword>
<dbReference type="InterPro" id="IPR013083">
    <property type="entry name" value="Znf_RING/FYVE/PHD"/>
</dbReference>
<protein>
    <recommendedName>
        <fullName evidence="11">RING-type domain-containing protein</fullName>
    </recommendedName>
</protein>
<dbReference type="GO" id="GO:0005737">
    <property type="term" value="C:cytoplasm"/>
    <property type="evidence" value="ECO:0007669"/>
    <property type="project" value="TreeGrafter"/>
</dbReference>
<dbReference type="RefSeq" id="XP_003685009.1">
    <property type="nucleotide sequence ID" value="XM_003684961.1"/>
</dbReference>
<feature type="domain" description="RING-type" evidence="7">
    <location>
        <begin position="241"/>
        <end position="281"/>
    </location>
</feature>
<feature type="coiled-coil region" evidence="5">
    <location>
        <begin position="412"/>
        <end position="512"/>
    </location>
</feature>
<dbReference type="PROSITE" id="PS50271">
    <property type="entry name" value="ZF_UBP"/>
    <property type="match status" value="1"/>
</dbReference>
<organism evidence="9 10">
    <name type="scientific">Tetrapisispora phaffii (strain ATCC 24235 / CBS 4417 / NBRC 1672 / NRRL Y-8282 / UCD 70-5)</name>
    <name type="common">Yeast</name>
    <name type="synonym">Fabospora phaffii</name>
    <dbReference type="NCBI Taxonomy" id="1071381"/>
    <lineage>
        <taxon>Eukaryota</taxon>
        <taxon>Fungi</taxon>
        <taxon>Dikarya</taxon>
        <taxon>Ascomycota</taxon>
        <taxon>Saccharomycotina</taxon>
        <taxon>Saccharomycetes</taxon>
        <taxon>Saccharomycetales</taxon>
        <taxon>Saccharomycetaceae</taxon>
        <taxon>Tetrapisispora</taxon>
    </lineage>
</organism>
<dbReference type="eggNOG" id="KOG0804">
    <property type="taxonomic scope" value="Eukaryota"/>
</dbReference>
<dbReference type="InterPro" id="IPR001841">
    <property type="entry name" value="Znf_RING"/>
</dbReference>
<evidence type="ECO:0000256" key="2">
    <source>
        <dbReference type="ARBA" id="ARBA00022771"/>
    </source>
</evidence>
<dbReference type="SMART" id="SM00290">
    <property type="entry name" value="ZnF_UBP"/>
    <property type="match status" value="1"/>
</dbReference>
<evidence type="ECO:0000256" key="6">
    <source>
        <dbReference type="SAM" id="MobiDB-lite"/>
    </source>
</evidence>
<dbReference type="GeneID" id="11535269"/>
<name>G8BQR3_TETPH</name>
<dbReference type="OMA" id="RFNSIEP"/>
<evidence type="ECO:0000313" key="9">
    <source>
        <dbReference type="EMBL" id="CCE62575.1"/>
    </source>
</evidence>
<evidence type="ECO:0000256" key="5">
    <source>
        <dbReference type="SAM" id="Coils"/>
    </source>
</evidence>
<feature type="domain" description="UBP-type" evidence="8">
    <location>
        <begin position="278"/>
        <end position="378"/>
    </location>
</feature>
<proteinExistence type="predicted"/>
<keyword evidence="10" id="KW-1185">Reference proteome</keyword>
<keyword evidence="3" id="KW-0862">Zinc</keyword>
<feature type="compositionally biased region" description="Basic residues" evidence="6">
    <location>
        <begin position="543"/>
        <end position="556"/>
    </location>
</feature>
<keyword evidence="5" id="KW-0175">Coiled coil</keyword>
<dbReference type="Pfam" id="PF02148">
    <property type="entry name" value="zf-UBP"/>
    <property type="match status" value="1"/>
</dbReference>
<dbReference type="GO" id="GO:0008270">
    <property type="term" value="F:zinc ion binding"/>
    <property type="evidence" value="ECO:0007669"/>
    <property type="project" value="UniProtKB-KW"/>
</dbReference>
<dbReference type="SMART" id="SM00184">
    <property type="entry name" value="RING"/>
    <property type="match status" value="1"/>
</dbReference>
<dbReference type="GO" id="GO:0008139">
    <property type="term" value="F:nuclear localization sequence binding"/>
    <property type="evidence" value="ECO:0007669"/>
    <property type="project" value="EnsemblFungi"/>
</dbReference>
<dbReference type="GO" id="GO:0045471">
    <property type="term" value="P:response to ethanol"/>
    <property type="evidence" value="ECO:0007669"/>
    <property type="project" value="EnsemblFungi"/>
</dbReference>
<dbReference type="Gene3D" id="3.30.40.10">
    <property type="entry name" value="Zinc/RING finger domain, C3HC4 (zinc finger)"/>
    <property type="match status" value="2"/>
</dbReference>